<dbReference type="Gene3D" id="1.40.20.10">
    <property type="entry name" value="CHAD domain"/>
    <property type="match status" value="1"/>
</dbReference>
<accession>A0A6N8IQ21</accession>
<evidence type="ECO:0000313" key="5">
    <source>
        <dbReference type="Proteomes" id="UP000469385"/>
    </source>
</evidence>
<organism evidence="4 5">
    <name type="scientific">Ramlibacter pinisoli</name>
    <dbReference type="NCBI Taxonomy" id="2682844"/>
    <lineage>
        <taxon>Bacteria</taxon>
        <taxon>Pseudomonadati</taxon>
        <taxon>Pseudomonadota</taxon>
        <taxon>Betaproteobacteria</taxon>
        <taxon>Burkholderiales</taxon>
        <taxon>Comamonadaceae</taxon>
        <taxon>Ramlibacter</taxon>
    </lineage>
</organism>
<dbReference type="InterPro" id="IPR023577">
    <property type="entry name" value="CYTH_domain"/>
</dbReference>
<gene>
    <name evidence="4" type="ORF">GON04_06015</name>
</gene>
<feature type="domain" description="CYTH" evidence="2">
    <location>
        <begin position="48"/>
        <end position="253"/>
    </location>
</feature>
<dbReference type="SMART" id="SM00880">
    <property type="entry name" value="CHAD"/>
    <property type="match status" value="1"/>
</dbReference>
<dbReference type="PROSITE" id="PS51707">
    <property type="entry name" value="CYTH"/>
    <property type="match status" value="1"/>
</dbReference>
<dbReference type="InterPro" id="IPR007899">
    <property type="entry name" value="CHAD_dom"/>
</dbReference>
<feature type="domain" description="CHAD" evidence="3">
    <location>
        <begin position="269"/>
        <end position="539"/>
    </location>
</feature>
<dbReference type="GO" id="GO:0050355">
    <property type="term" value="F:inorganic triphosphate phosphatase activity"/>
    <property type="evidence" value="ECO:0007669"/>
    <property type="project" value="InterPro"/>
</dbReference>
<dbReference type="PANTHER" id="PTHR39569:SF1">
    <property type="entry name" value="INORGANIC TRIPHOSPHATASE"/>
    <property type="match status" value="1"/>
</dbReference>
<dbReference type="PANTHER" id="PTHR39569">
    <property type="entry name" value="INORGANIC TRIPHOSPHATASE"/>
    <property type="match status" value="1"/>
</dbReference>
<keyword evidence="5" id="KW-1185">Reference proteome</keyword>
<feature type="compositionally biased region" description="Low complexity" evidence="1">
    <location>
        <begin position="24"/>
        <end position="36"/>
    </location>
</feature>
<feature type="region of interest" description="Disordered" evidence="1">
    <location>
        <begin position="1"/>
        <end position="51"/>
    </location>
</feature>
<evidence type="ECO:0000313" key="4">
    <source>
        <dbReference type="EMBL" id="MVQ28989.1"/>
    </source>
</evidence>
<dbReference type="AlphaFoldDB" id="A0A6N8IQ21"/>
<evidence type="ECO:0000259" key="3">
    <source>
        <dbReference type="PROSITE" id="PS51708"/>
    </source>
</evidence>
<reference evidence="4 5" key="1">
    <citation type="submission" date="2019-12" db="EMBL/GenBank/DDBJ databases">
        <authorList>
            <person name="Huq M.A."/>
        </authorList>
    </citation>
    <scope>NUCLEOTIDE SEQUENCE [LARGE SCALE GENOMIC DNA]</scope>
    <source>
        <strain evidence="4 5">MAH-25</strain>
    </source>
</reference>
<dbReference type="SUPFAM" id="SSF55154">
    <property type="entry name" value="CYTH-like phosphatases"/>
    <property type="match status" value="1"/>
</dbReference>
<protein>
    <submittedName>
        <fullName evidence="4">CHAD domain-containing protein</fullName>
    </submittedName>
</protein>
<proteinExistence type="predicted"/>
<sequence>MRTGPAPLRRGGGVHKPKAKAKARAQAALRPASRPATPRPGSGSKGAKPEIELQFQVPPAAWEPLAQAMQGPDAHELDLQAIYFDSPEGALAAARVSLRLRREGDRWIQTAKSAGAGPMERREASEVAGLAVGPAPPALDPGRHDPATQALLRKALGLDASDDWPALAPVFQVEVRRRVRRLVEGDSVIELALDEGMLRAAGRRREIRELELELLEGRFEDLLRLARRWRERHGLWIGSASKAQRGWRLARGELYGPAVGAKAIDYPADVRLRPLSAAVLQACLEQILANAGEIGAGSQADDHIHQLRVGLRRLRTALRELPGLKEPAQAVEGALVHVFRQLGERRDRTHVLAQVQPRVEAAGGPALRVPPGFHEGGTPPDQLVQQGAFQAALLRLLAEVERLRAGPPGKRARKQLRPILDKLAHQVTRDGRRFTRLSPEDQHRVRKRLKRLRYMTEFAAPLYAGQRVAGYLEVVKPAQEALGQYNDEIMAHDLYAELADTDAGARFGVDWLASRRKGEARTCRQVLRQLDDTRPYWSRRG</sequence>
<evidence type="ECO:0000259" key="2">
    <source>
        <dbReference type="PROSITE" id="PS51707"/>
    </source>
</evidence>
<feature type="compositionally biased region" description="Basic residues" evidence="1">
    <location>
        <begin position="12"/>
        <end position="23"/>
    </location>
</feature>
<comment type="caution">
    <text evidence="4">The sequence shown here is derived from an EMBL/GenBank/DDBJ whole genome shotgun (WGS) entry which is preliminary data.</text>
</comment>
<dbReference type="Pfam" id="PF05235">
    <property type="entry name" value="CHAD"/>
    <property type="match status" value="1"/>
</dbReference>
<dbReference type="SMART" id="SM01118">
    <property type="entry name" value="CYTH"/>
    <property type="match status" value="1"/>
</dbReference>
<dbReference type="Pfam" id="PF01928">
    <property type="entry name" value="CYTH"/>
    <property type="match status" value="1"/>
</dbReference>
<evidence type="ECO:0000256" key="1">
    <source>
        <dbReference type="SAM" id="MobiDB-lite"/>
    </source>
</evidence>
<dbReference type="InterPro" id="IPR038186">
    <property type="entry name" value="CHAD_dom_sf"/>
</dbReference>
<dbReference type="InterPro" id="IPR033469">
    <property type="entry name" value="CYTH-like_dom_sf"/>
</dbReference>
<dbReference type="Gene3D" id="2.40.320.10">
    <property type="entry name" value="Hypothetical Protein Pfu-838710-001"/>
    <property type="match status" value="1"/>
</dbReference>
<dbReference type="EMBL" id="WSEL01000003">
    <property type="protein sequence ID" value="MVQ28989.1"/>
    <property type="molecule type" value="Genomic_DNA"/>
</dbReference>
<dbReference type="GO" id="GO:0046872">
    <property type="term" value="F:metal ion binding"/>
    <property type="evidence" value="ECO:0007669"/>
    <property type="project" value="TreeGrafter"/>
</dbReference>
<name>A0A6N8IQ21_9BURK</name>
<dbReference type="PROSITE" id="PS51708">
    <property type="entry name" value="CHAD"/>
    <property type="match status" value="1"/>
</dbReference>
<dbReference type="Proteomes" id="UP000469385">
    <property type="component" value="Unassembled WGS sequence"/>
</dbReference>
<dbReference type="InterPro" id="IPR039013">
    <property type="entry name" value="YgiF"/>
</dbReference>
<dbReference type="RefSeq" id="WP_157397039.1">
    <property type="nucleotide sequence ID" value="NZ_WSEL01000003.1"/>
</dbReference>